<dbReference type="Proteomes" id="UP000752171">
    <property type="component" value="Unassembled WGS sequence"/>
</dbReference>
<accession>A0A8T2MPF7</accession>
<dbReference type="EMBL" id="JAICCE010000001">
    <property type="protein sequence ID" value="KAG9283672.1"/>
    <property type="molecule type" value="Genomic_DNA"/>
</dbReference>
<reference evidence="1 2" key="1">
    <citation type="submission" date="2021-07" db="EMBL/GenBank/DDBJ databases">
        <authorList>
            <person name="Imarazene B."/>
            <person name="Zahm M."/>
            <person name="Klopp C."/>
            <person name="Cabau C."/>
            <person name="Beille S."/>
            <person name="Jouanno E."/>
            <person name="Castinel A."/>
            <person name="Lluch J."/>
            <person name="Gil L."/>
            <person name="Kuchtly C."/>
            <person name="Lopez Roques C."/>
            <person name="Donnadieu C."/>
            <person name="Parrinello H."/>
            <person name="Journot L."/>
            <person name="Du K."/>
            <person name="Schartl M."/>
            <person name="Retaux S."/>
            <person name="Guiguen Y."/>
        </authorList>
    </citation>
    <scope>NUCLEOTIDE SEQUENCE [LARGE SCALE GENOMIC DNA]</scope>
    <source>
        <strain evidence="1">Pach_M1</strain>
        <tissue evidence="1">Testis</tissue>
    </source>
</reference>
<name>A0A8T2MPF7_ASTMX</name>
<gene>
    <name evidence="1" type="ORF">AMEX_G2468</name>
</gene>
<evidence type="ECO:0000313" key="1">
    <source>
        <dbReference type="EMBL" id="KAG9283672.1"/>
    </source>
</evidence>
<organism evidence="1 2">
    <name type="scientific">Astyanax mexicanus</name>
    <name type="common">Blind cave fish</name>
    <name type="synonym">Astyanax fasciatus mexicanus</name>
    <dbReference type="NCBI Taxonomy" id="7994"/>
    <lineage>
        <taxon>Eukaryota</taxon>
        <taxon>Metazoa</taxon>
        <taxon>Chordata</taxon>
        <taxon>Craniata</taxon>
        <taxon>Vertebrata</taxon>
        <taxon>Euteleostomi</taxon>
        <taxon>Actinopterygii</taxon>
        <taxon>Neopterygii</taxon>
        <taxon>Teleostei</taxon>
        <taxon>Ostariophysi</taxon>
        <taxon>Characiformes</taxon>
        <taxon>Characoidei</taxon>
        <taxon>Acestrorhamphidae</taxon>
        <taxon>Acestrorhamphinae</taxon>
        <taxon>Astyanax</taxon>
    </lineage>
</organism>
<proteinExistence type="predicted"/>
<sequence>MWTRKLQEEKRNPKLQCCSVIAEAQEVTCKQAELSFFLTGLRGGHGVPVDHIWDNTHWCIHAPSAPLSDLIKRVCNSCTRR</sequence>
<dbReference type="AlphaFoldDB" id="A0A8T2MPF7"/>
<protein>
    <submittedName>
        <fullName evidence="1">Uncharacterized protein</fullName>
    </submittedName>
</protein>
<comment type="caution">
    <text evidence="1">The sequence shown here is derived from an EMBL/GenBank/DDBJ whole genome shotgun (WGS) entry which is preliminary data.</text>
</comment>
<evidence type="ECO:0000313" key="2">
    <source>
        <dbReference type="Proteomes" id="UP000752171"/>
    </source>
</evidence>